<evidence type="ECO:0000313" key="4">
    <source>
        <dbReference type="Proteomes" id="UP000018208"/>
    </source>
</evidence>
<protein>
    <submittedName>
        <fullName evidence="2">Uncharacterized protein</fullName>
    </submittedName>
</protein>
<feature type="region of interest" description="Disordered" evidence="1">
    <location>
        <begin position="1"/>
        <end position="20"/>
    </location>
</feature>
<dbReference type="Proteomes" id="UP000018208">
    <property type="component" value="Unassembled WGS sequence"/>
</dbReference>
<dbReference type="VEuPathDB" id="GiardiaDB:SS50377_21142"/>
<evidence type="ECO:0000256" key="1">
    <source>
        <dbReference type="SAM" id="MobiDB-lite"/>
    </source>
</evidence>
<proteinExistence type="predicted"/>
<sequence length="74" mass="8038">MLSNSQNMSVSQFSSFGSSVASTKQVVGEALTRYNDFLDQQIEETTEIIQATYDRIANAMSTSHGSDLGVSNLQ</sequence>
<keyword evidence="4" id="KW-1185">Reference proteome</keyword>
<evidence type="ECO:0000313" key="3">
    <source>
        <dbReference type="EMBL" id="KAH0577788.1"/>
    </source>
</evidence>
<gene>
    <name evidence="2" type="ORF">SS50377_16226</name>
    <name evidence="3" type="ORF">SS50377_21142</name>
</gene>
<evidence type="ECO:0000313" key="2">
    <source>
        <dbReference type="EMBL" id="EST43924.1"/>
    </source>
</evidence>
<dbReference type="AlphaFoldDB" id="V6LT02"/>
<dbReference type="EMBL" id="AUWU02000001">
    <property type="protein sequence ID" value="KAH0577788.1"/>
    <property type="molecule type" value="Genomic_DNA"/>
</dbReference>
<feature type="compositionally biased region" description="Low complexity" evidence="1">
    <location>
        <begin position="9"/>
        <end position="20"/>
    </location>
</feature>
<accession>V6LT02</accession>
<dbReference type="EMBL" id="KI546130">
    <property type="protein sequence ID" value="EST43924.1"/>
    <property type="molecule type" value="Genomic_DNA"/>
</dbReference>
<organism evidence="2">
    <name type="scientific">Spironucleus salmonicida</name>
    <dbReference type="NCBI Taxonomy" id="348837"/>
    <lineage>
        <taxon>Eukaryota</taxon>
        <taxon>Metamonada</taxon>
        <taxon>Diplomonadida</taxon>
        <taxon>Hexamitidae</taxon>
        <taxon>Hexamitinae</taxon>
        <taxon>Spironucleus</taxon>
    </lineage>
</organism>
<name>V6LT02_9EUKA</name>
<reference evidence="3" key="2">
    <citation type="submission" date="2020-12" db="EMBL/GenBank/DDBJ databases">
        <title>New Spironucleus salmonicida genome in near-complete chromosomes.</title>
        <authorList>
            <person name="Xu F."/>
            <person name="Kurt Z."/>
            <person name="Jimenez-Gonzalez A."/>
            <person name="Astvaldsson A."/>
            <person name="Andersson J.O."/>
            <person name="Svard S.G."/>
        </authorList>
    </citation>
    <scope>NUCLEOTIDE SEQUENCE</scope>
    <source>
        <strain evidence="3">ATCC 50377</strain>
    </source>
</reference>
<reference evidence="2 3" key="1">
    <citation type="journal article" date="2014" name="PLoS Genet.">
        <title>The Genome of Spironucleus salmonicida Highlights a Fish Pathogen Adapted to Fluctuating Environments.</title>
        <authorList>
            <person name="Xu F."/>
            <person name="Jerlstrom-Hultqvist J."/>
            <person name="Einarsson E."/>
            <person name="Astvaldsson A."/>
            <person name="Svard S.G."/>
            <person name="Andersson J.O."/>
        </authorList>
    </citation>
    <scope>NUCLEOTIDE SEQUENCE</scope>
    <source>
        <strain evidence="3">ATCC 50377</strain>
    </source>
</reference>